<dbReference type="Proteomes" id="UP000001522">
    <property type="component" value="Chromosome"/>
</dbReference>
<evidence type="ECO:0000313" key="2">
    <source>
        <dbReference type="EMBL" id="CBG39944.1"/>
    </source>
</evidence>
<accession>D3UHH2</accession>
<reference evidence="2 3" key="1">
    <citation type="journal article" date="2010" name="BMC Genomics">
        <title>Comparative genomics and proteomics of Helicobacter mustelae, an ulcerogenic and carcinogenic gastric pathogen.</title>
        <authorList>
            <person name="O'Toole P.W."/>
            <person name="Snelling W.J."/>
            <person name="Canchaya C."/>
            <person name="Forde B.M."/>
            <person name="Hardie K.R."/>
            <person name="Josenhans C."/>
            <person name="Graham R.L.J."/>
            <person name="McMullan G."/>
            <person name="Parkhill J."/>
            <person name="Belda E."/>
            <person name="Bentley S.D."/>
        </authorList>
    </citation>
    <scope>NUCLEOTIDE SEQUENCE [LARGE SCALE GENOMIC DNA]</scope>
    <source>
        <strain evidence="3">ATCC 43772 / LMG 18044 / NCTC 12198 / 12198</strain>
    </source>
</reference>
<dbReference type="AlphaFoldDB" id="D3UHH2"/>
<dbReference type="Pfam" id="PF01936">
    <property type="entry name" value="NYN"/>
    <property type="match status" value="1"/>
</dbReference>
<evidence type="ECO:0000313" key="3">
    <source>
        <dbReference type="Proteomes" id="UP000001522"/>
    </source>
</evidence>
<dbReference type="EMBL" id="FN555004">
    <property type="protein sequence ID" value="CBG39944.1"/>
    <property type="molecule type" value="Genomic_DNA"/>
</dbReference>
<sequence length="233" mass="26650">MDKERKIALFLDCENVAAKWAREIFERLESIGDVCIKKAYGDWRNDALNPWNAELIQYAIEPIHIITGNHYKNNQGSGKNSCDIKISIDIMNCLYDKIVDCIVIVSSDSDFAPLAQEIRSKGLQVIGFGENKARDDYRKSFTSFEILQKQEEGEEKIKNNRALVRMLKKAINETANQNGVALVSQVGSWIRYNYSQTAKSYGKNSWGDVFKSLKEDFSITYDGNVMKVEYSCW</sequence>
<dbReference type="PANTHER" id="PTHR35811">
    <property type="entry name" value="SLR1870 PROTEIN"/>
    <property type="match status" value="1"/>
</dbReference>
<dbReference type="Gene3D" id="3.30.420.610">
    <property type="entry name" value="LOTUS domain-like"/>
    <property type="match status" value="1"/>
</dbReference>
<dbReference type="Gene3D" id="3.40.50.1010">
    <property type="entry name" value="5'-nuclease"/>
    <property type="match status" value="1"/>
</dbReference>
<dbReference type="GO" id="GO:0004540">
    <property type="term" value="F:RNA nuclease activity"/>
    <property type="evidence" value="ECO:0007669"/>
    <property type="project" value="InterPro"/>
</dbReference>
<dbReference type="KEGG" id="hms:HMU06860"/>
<dbReference type="CDD" id="cd11297">
    <property type="entry name" value="PIN_LabA-like_N_1"/>
    <property type="match status" value="1"/>
</dbReference>
<dbReference type="InterPro" id="IPR041966">
    <property type="entry name" value="LOTUS-like"/>
</dbReference>
<protein>
    <recommendedName>
        <fullName evidence="1">NYN domain-containing protein</fullName>
    </recommendedName>
</protein>
<proteinExistence type="predicted"/>
<gene>
    <name evidence="2" type="ordered locus">HMU06860</name>
</gene>
<name>D3UHH2_HELM1</name>
<evidence type="ECO:0000259" key="1">
    <source>
        <dbReference type="Pfam" id="PF01936"/>
    </source>
</evidence>
<keyword evidence="3" id="KW-1185">Reference proteome</keyword>
<dbReference type="RefSeq" id="WP_013023023.1">
    <property type="nucleotide sequence ID" value="NC_013949.1"/>
</dbReference>
<dbReference type="PANTHER" id="PTHR35811:SF1">
    <property type="entry name" value="HTH OST-TYPE DOMAIN-CONTAINING PROTEIN"/>
    <property type="match status" value="1"/>
</dbReference>
<dbReference type="eggNOG" id="COG1432">
    <property type="taxonomic scope" value="Bacteria"/>
</dbReference>
<dbReference type="HOGENOM" id="CLU_034061_0_0_7"/>
<dbReference type="STRING" id="679897.HMU06860"/>
<dbReference type="CDD" id="cd10146">
    <property type="entry name" value="LabA_like_C"/>
    <property type="match status" value="1"/>
</dbReference>
<dbReference type="InterPro" id="IPR021139">
    <property type="entry name" value="NYN"/>
</dbReference>
<feature type="domain" description="NYN" evidence="1">
    <location>
        <begin position="6"/>
        <end position="144"/>
    </location>
</feature>
<organism evidence="2 3">
    <name type="scientific">Helicobacter mustelae (strain ATCC 43772 / CCUG 25715 / CIP 103759 / LMG 18044 / NCTC 12198 / R85-136P)</name>
    <name type="common">Campylobacter mustelae</name>
    <dbReference type="NCBI Taxonomy" id="679897"/>
    <lineage>
        <taxon>Bacteria</taxon>
        <taxon>Pseudomonadati</taxon>
        <taxon>Campylobacterota</taxon>
        <taxon>Epsilonproteobacteria</taxon>
        <taxon>Campylobacterales</taxon>
        <taxon>Helicobacteraceae</taxon>
        <taxon>Helicobacter</taxon>
    </lineage>
</organism>